<protein>
    <recommendedName>
        <fullName evidence="1">Trafficking protein particle complex subunit 11 domain-containing protein</fullName>
    </recommendedName>
</protein>
<reference evidence="2 3" key="1">
    <citation type="journal article" date="2015" name="Nat. Commun.">
        <title>Lucilia cuprina genome unlocks parasitic fly biology to underpin future interventions.</title>
        <authorList>
            <person name="Anstead C.A."/>
            <person name="Korhonen P.K."/>
            <person name="Young N.D."/>
            <person name="Hall R.S."/>
            <person name="Jex A.R."/>
            <person name="Murali S.C."/>
            <person name="Hughes D.S."/>
            <person name="Lee S.F."/>
            <person name="Perry T."/>
            <person name="Stroehlein A.J."/>
            <person name="Ansell B.R."/>
            <person name="Breugelmans B."/>
            <person name="Hofmann A."/>
            <person name="Qu J."/>
            <person name="Dugan S."/>
            <person name="Lee S.L."/>
            <person name="Chao H."/>
            <person name="Dinh H."/>
            <person name="Han Y."/>
            <person name="Doddapaneni H.V."/>
            <person name="Worley K.C."/>
            <person name="Muzny D.M."/>
            <person name="Ioannidis P."/>
            <person name="Waterhouse R.M."/>
            <person name="Zdobnov E.M."/>
            <person name="James P.J."/>
            <person name="Bagnall N.H."/>
            <person name="Kotze A.C."/>
            <person name="Gibbs R.A."/>
            <person name="Richards S."/>
            <person name="Batterham P."/>
            <person name="Gasser R.B."/>
        </authorList>
    </citation>
    <scope>NUCLEOTIDE SEQUENCE [LARGE SCALE GENOMIC DNA]</scope>
    <source>
        <strain evidence="2 3">LS</strain>
        <tissue evidence="2">Full body</tissue>
    </source>
</reference>
<accession>A0A0L0BV16</accession>
<dbReference type="STRING" id="7375.A0A0L0BV16"/>
<proteinExistence type="predicted"/>
<dbReference type="PANTHER" id="PTHR14374:SF0">
    <property type="entry name" value="TRAFFICKING PROTEIN PARTICLE COMPLEX SUBUNIT 11"/>
    <property type="match status" value="1"/>
</dbReference>
<evidence type="ECO:0000313" key="2">
    <source>
        <dbReference type="EMBL" id="KNC23895.1"/>
    </source>
</evidence>
<feature type="domain" description="Trafficking protein particle complex subunit 11" evidence="1">
    <location>
        <begin position="262"/>
        <end position="516"/>
    </location>
</feature>
<sequence>MSIESTALPSELLVAPQPLIGLCGLDVNRNPVHKSIWDAFSNNRKADRAAVQFKLLPNNYDFPVAKPKRNSYEWYHPKGILKRNWMLKHLHVLPAVVVLFQDMEWNDSNWTEKQMQCAATIQSLKNSLQERNTRICLVLLQKTTTLPPGEDMLASERTASLTSACGLNIKMLFVLPHTEHLMGYALRLESAFLDMAQSYYTLMAKRIRTHRDQLTAAHTTLKIRHQFKLGFVAEMRQDFSTALKHYTQSYTTLDEIRINDNNCLEIKTIAGFLNYKICRLMFKLKVPRDSINHFTSHIDKYKNRVGYKDLVFEHYAWLSKQHSVFAELFCEAIKNGLPALQTQHPGIYFHKAAEYIQKRKEAFMQCNVTSSPTEPQNSFNPQMNNISSLFTEYFGIISSTSGEPINEQQISLMIRENEKLFNHSAAIINLLSLAMAQFKIYKCLRFRKKLAIDMADEYFKSGDHGKALTLYSLMLPDYRHDKWPSLFSDVLLKTMRCALLSASIADFISCSLEALSFKINYTPNERVMVLENLWKVLQCQPPVPQNQNAPEVRSHWEEALSSIKAPLQIDLDKLTELIEFCTTFEKFELKNDDIIKLNLVMRLQTDVPLKIRNLQIIITDGSNNYKLQASQYSKLNDLLALREHFKDDTNASQIPLQQFEQNFKLEPTFYYRFLFTTEAQQFLENTQLRVVRIEALIGTEKSSVLLCKSSPFMNKAFRYHSRVRDLDDNIIINPICYITPTFHLVTQCNLGSETMLVNEFYPVTTTINNPYNVFLTGIALNISVPNNLKNKGKWSKIISIRN</sequence>
<dbReference type="InterPro" id="IPR021773">
    <property type="entry name" value="TPC11"/>
</dbReference>
<gene>
    <name evidence="2" type="ORF">FF38_05587</name>
</gene>
<comment type="caution">
    <text evidence="2">The sequence shown here is derived from an EMBL/GenBank/DDBJ whole genome shotgun (WGS) entry which is preliminary data.</text>
</comment>
<keyword evidence="3" id="KW-1185">Reference proteome</keyword>
<evidence type="ECO:0000313" key="3">
    <source>
        <dbReference type="Proteomes" id="UP000037069"/>
    </source>
</evidence>
<organism evidence="2 3">
    <name type="scientific">Lucilia cuprina</name>
    <name type="common">Green bottle fly</name>
    <name type="synonym">Australian sheep blowfly</name>
    <dbReference type="NCBI Taxonomy" id="7375"/>
    <lineage>
        <taxon>Eukaryota</taxon>
        <taxon>Metazoa</taxon>
        <taxon>Ecdysozoa</taxon>
        <taxon>Arthropoda</taxon>
        <taxon>Hexapoda</taxon>
        <taxon>Insecta</taxon>
        <taxon>Pterygota</taxon>
        <taxon>Neoptera</taxon>
        <taxon>Endopterygota</taxon>
        <taxon>Diptera</taxon>
        <taxon>Brachycera</taxon>
        <taxon>Muscomorpha</taxon>
        <taxon>Oestroidea</taxon>
        <taxon>Calliphoridae</taxon>
        <taxon>Luciliinae</taxon>
        <taxon>Lucilia</taxon>
    </lineage>
</organism>
<dbReference type="OMA" id="IIHVEKY"/>
<name>A0A0L0BV16_LUCCU</name>
<dbReference type="GO" id="GO:0005737">
    <property type="term" value="C:cytoplasm"/>
    <property type="evidence" value="ECO:0007669"/>
    <property type="project" value="TreeGrafter"/>
</dbReference>
<dbReference type="EMBL" id="JRES01001294">
    <property type="protein sequence ID" value="KNC23895.1"/>
    <property type="molecule type" value="Genomic_DNA"/>
</dbReference>
<dbReference type="AlphaFoldDB" id="A0A0L0BV16"/>
<dbReference type="PANTHER" id="PTHR14374">
    <property type="entry name" value="FOIE GRAS"/>
    <property type="match status" value="1"/>
</dbReference>
<evidence type="ECO:0000259" key="1">
    <source>
        <dbReference type="Pfam" id="PF11817"/>
    </source>
</evidence>
<dbReference type="Proteomes" id="UP000037069">
    <property type="component" value="Unassembled WGS sequence"/>
</dbReference>
<dbReference type="Pfam" id="PF11817">
    <property type="entry name" value="Foie-gras_1"/>
    <property type="match status" value="1"/>
</dbReference>
<dbReference type="OrthoDB" id="6278596at2759"/>